<feature type="compositionally biased region" description="Polar residues" evidence="1">
    <location>
        <begin position="2510"/>
        <end position="2526"/>
    </location>
</feature>
<feature type="compositionally biased region" description="Basic and acidic residues" evidence="1">
    <location>
        <begin position="2767"/>
        <end position="2789"/>
    </location>
</feature>
<dbReference type="GO" id="GO:0005634">
    <property type="term" value="C:nucleus"/>
    <property type="evidence" value="ECO:0007669"/>
    <property type="project" value="TreeGrafter"/>
</dbReference>
<keyword evidence="4" id="KW-1185">Reference proteome</keyword>
<dbReference type="PANTHER" id="PTHR22380">
    <property type="entry name" value="TESTIS-EXPRESSED PROTEIN 15"/>
    <property type="match status" value="1"/>
</dbReference>
<feature type="region of interest" description="Disordered" evidence="1">
    <location>
        <begin position="262"/>
        <end position="417"/>
    </location>
</feature>
<dbReference type="GO" id="GO:0007140">
    <property type="term" value="P:male meiotic nuclear division"/>
    <property type="evidence" value="ECO:0007669"/>
    <property type="project" value="InterPro"/>
</dbReference>
<feature type="compositionally biased region" description="Basic and acidic residues" evidence="1">
    <location>
        <begin position="2728"/>
        <end position="2758"/>
    </location>
</feature>
<feature type="compositionally biased region" description="Basic and acidic residues" evidence="1">
    <location>
        <begin position="863"/>
        <end position="879"/>
    </location>
</feature>
<dbReference type="GO" id="GO:0010569">
    <property type="term" value="P:regulation of double-strand break repair via homologous recombination"/>
    <property type="evidence" value="ECO:0007669"/>
    <property type="project" value="InterPro"/>
</dbReference>
<feature type="compositionally biased region" description="Basic and acidic residues" evidence="1">
    <location>
        <begin position="575"/>
        <end position="584"/>
    </location>
</feature>
<feature type="compositionally biased region" description="Basic and acidic residues" evidence="1">
    <location>
        <begin position="282"/>
        <end position="297"/>
    </location>
</feature>
<evidence type="ECO:0000256" key="1">
    <source>
        <dbReference type="SAM" id="MobiDB-lite"/>
    </source>
</evidence>
<feature type="region of interest" description="Disordered" evidence="1">
    <location>
        <begin position="496"/>
        <end position="525"/>
    </location>
</feature>
<feature type="compositionally biased region" description="Low complexity" evidence="1">
    <location>
        <begin position="1643"/>
        <end position="1661"/>
    </location>
</feature>
<protein>
    <recommendedName>
        <fullName evidence="2">TASOR pseudo-PARP domain-containing protein</fullName>
    </recommendedName>
</protein>
<feature type="region of interest" description="Disordered" evidence="1">
    <location>
        <begin position="1188"/>
        <end position="1373"/>
    </location>
</feature>
<dbReference type="InterPro" id="IPR022188">
    <property type="entry name" value="TASOR_DUF3715"/>
</dbReference>
<feature type="compositionally biased region" description="Acidic residues" evidence="1">
    <location>
        <begin position="2907"/>
        <end position="2917"/>
    </location>
</feature>
<dbReference type="OrthoDB" id="10054471at2759"/>
<feature type="compositionally biased region" description="Basic and acidic residues" evidence="1">
    <location>
        <begin position="608"/>
        <end position="618"/>
    </location>
</feature>
<feature type="compositionally biased region" description="Acidic residues" evidence="1">
    <location>
        <begin position="298"/>
        <end position="327"/>
    </location>
</feature>
<feature type="compositionally biased region" description="Basic residues" evidence="1">
    <location>
        <begin position="2790"/>
        <end position="2804"/>
    </location>
</feature>
<feature type="compositionally biased region" description="Basic and acidic residues" evidence="1">
    <location>
        <begin position="1681"/>
        <end position="1695"/>
    </location>
</feature>
<feature type="compositionally biased region" description="Basic and acidic residues" evidence="1">
    <location>
        <begin position="811"/>
        <end position="841"/>
    </location>
</feature>
<feature type="compositionally biased region" description="Low complexity" evidence="1">
    <location>
        <begin position="596"/>
        <end position="607"/>
    </location>
</feature>
<feature type="compositionally biased region" description="Basic and acidic residues" evidence="1">
    <location>
        <begin position="262"/>
        <end position="271"/>
    </location>
</feature>
<evidence type="ECO:0000313" key="3">
    <source>
        <dbReference type="EMBL" id="CAH1794600.1"/>
    </source>
</evidence>
<feature type="region of interest" description="Disordered" evidence="1">
    <location>
        <begin position="2907"/>
        <end position="2986"/>
    </location>
</feature>
<feature type="domain" description="TASOR pseudo-PARP" evidence="2">
    <location>
        <begin position="86"/>
        <end position="232"/>
    </location>
</feature>
<feature type="compositionally biased region" description="Acidic residues" evidence="1">
    <location>
        <begin position="1274"/>
        <end position="1292"/>
    </location>
</feature>
<feature type="compositionally biased region" description="Polar residues" evidence="1">
    <location>
        <begin position="1938"/>
        <end position="1965"/>
    </location>
</feature>
<feature type="compositionally biased region" description="Polar residues" evidence="1">
    <location>
        <begin position="552"/>
        <end position="572"/>
    </location>
</feature>
<dbReference type="Pfam" id="PF12509">
    <property type="entry name" value="DUF3715"/>
    <property type="match status" value="1"/>
</dbReference>
<reference evidence="3" key="1">
    <citation type="submission" date="2022-03" db="EMBL/GenBank/DDBJ databases">
        <authorList>
            <person name="Martin C."/>
        </authorList>
    </citation>
    <scope>NUCLEOTIDE SEQUENCE</scope>
</reference>
<feature type="compositionally biased region" description="Polar residues" evidence="1">
    <location>
        <begin position="1742"/>
        <end position="1751"/>
    </location>
</feature>
<feature type="compositionally biased region" description="Basic and acidic residues" evidence="1">
    <location>
        <begin position="943"/>
        <end position="1020"/>
    </location>
</feature>
<feature type="compositionally biased region" description="Basic and acidic residues" evidence="1">
    <location>
        <begin position="329"/>
        <end position="362"/>
    </location>
</feature>
<feature type="compositionally biased region" description="Basic and acidic residues" evidence="1">
    <location>
        <begin position="1188"/>
        <end position="1214"/>
    </location>
</feature>
<feature type="compositionally biased region" description="Basic and acidic residues" evidence="1">
    <location>
        <begin position="1488"/>
        <end position="1608"/>
    </location>
</feature>
<comment type="caution">
    <text evidence="3">The sequence shown here is derived from an EMBL/GenBank/DDBJ whole genome shotgun (WGS) entry which is preliminary data.</text>
</comment>
<feature type="region of interest" description="Disordered" evidence="1">
    <location>
        <begin position="2685"/>
        <end position="2872"/>
    </location>
</feature>
<feature type="region of interest" description="Disordered" evidence="1">
    <location>
        <begin position="1438"/>
        <end position="1459"/>
    </location>
</feature>
<feature type="region of interest" description="Disordered" evidence="1">
    <location>
        <begin position="2017"/>
        <end position="2136"/>
    </location>
</feature>
<feature type="region of interest" description="Disordered" evidence="1">
    <location>
        <begin position="2506"/>
        <end position="2526"/>
    </location>
</feature>
<feature type="compositionally biased region" description="Pro residues" evidence="1">
    <location>
        <begin position="2114"/>
        <end position="2123"/>
    </location>
</feature>
<feature type="compositionally biased region" description="Polar residues" evidence="1">
    <location>
        <begin position="1786"/>
        <end position="1802"/>
    </location>
</feature>
<feature type="region of interest" description="Disordered" evidence="1">
    <location>
        <begin position="1933"/>
        <end position="1979"/>
    </location>
</feature>
<feature type="compositionally biased region" description="Low complexity" evidence="1">
    <location>
        <begin position="1760"/>
        <end position="1777"/>
    </location>
</feature>
<gene>
    <name evidence="3" type="ORF">OFUS_LOCUS19270</name>
</gene>
<sequence>MADDLSDIDDIDTLKSFTIPKKKRLSVSDSLVATELGGRDAQDILTIISDSYLDQQTYTSAWNVHAVHLVRNNKLETRFREKRAALKEEGRTSRELEEGFSFSYFKDNQTVQDVVSNGLGKRPTKFNILGDTNSGVYVCKHADIQQRMVERANPDVYKLIIYKVIFGKCKPVVASAVGQLTIDPTPGYDCHVSQQKAQVSDHQHMQFVHSQLYFYEYDDEAETVSHPRQVLPYAVVTYGRDPLDASSTTHLATIVENKSECANKNSDKRNDTNSGKKKLKRSHSDLENSKSSEKPNDESEENPDDESEENPDDESEENPDDASEGNPDDVNKGKMDNESVEKSNDVSSDEKRTDESEEKPNEESEENLQNAEIQVGTNTNAKDSNVDKSDNSDKIDSNDEKATDVEMSQNPLIDKVPSMDFDVCDNLLEAAICEHFDHSPSITPPKSTNDTLVPASKKQVGSSEEQSGDIGDLPTLNISDIPVENPTEVSNNMDPVADEGPLVSPVIPSGPPVQNTPDVEAQSEEELNCQIEDALAVMAKLCSDDSDIGGQSLPNTPQHSSETPQQRSSPLKNQDVPKQDIQKEHLKKKQKESKSRQSSVDSSTSKTSKADSLKDKAAFIKPFSVPNTPLCEKLLRLKGKIEKRRRLQIKLYRLPVPKGKTVWKVKGEKKHKHDKSKHKDHSEKKEKKHKRDKEKKHHHSDKHHHKDKHKSKNEEKKLKAPKPDQDKGKGFKSVAIIDTSDSDSDVDIKSTIKNIISKDPVTTDDSDIEVPKKKQLFTFKPIGIEKTDPVKVQKEADKIKKDKKEKHSVKHDKPNKSKHDSENEKSKSKPHKSDKETSRAEPKKKKSHTKKLDLEFSDSSDDDSLKVDMPKSLELDKTTVKSKKTTLESDSSDIETLEKKKSKSNKKKEEFDESLNESDSERESKLKKKKRKKSDVSSNDDEPSVRVDKSEKTSNYAKLEKVKEEPEGEQNVERISEKVKTEKPKIEIEKDSVKIKEEHDSNEELKSSDHESGDIKIEKPENLDLDNIKVEKSDIKIENPEKLVSDNTNVEKSVDVKPEKAEKMEIPSKVKIETMYTKTESETTIVKMSSGTPKSDGLLVKKKKLPKSMKRSEWRDLQFKPAFQPMIHLTDVMTIHKTVKRFKLHRRLKYALKVAKKLDYGKRKGESEETSIQALLWKKFSSSNTEETRKIQKTIDKLKGKESTTEESPVKPDMSHNQPIRDSSPQREPKHVPDMTKGLSSISKIFKKDQDKDSSNSDNESIDTSKHVAKIDDSSDNDDNNVGDVVDYDDDISVSSKGEDRVKSSRDEHRVKDDDDNMSVSSTSGSIRGRDKEKHKSGEGSRSKSQESSKSKIEKKPPEKPVGPKNVDEWKRERERLRLEEEKARKATAAEDKDMFASALEKAAKVNSKLKKPKKLSYPEFMKNKSDRERLEEVKNTKMMADQAVPMGKKGNQYPLPKYRKRPLPEIKAMGNVANPLDVILPTAKLQEIERKKQEEREKKEAQKRWMEELERRKRVEEERAKQEVLRRQRMEEDRERNEQLRIERQQKIMEHRRKVEERHLEEERLKQQKKYNEEQRQKAEQAKREKMKIMQQEERRKQSEESKEVTKKLHVSGSPSHNLELEIPTGSDMWSPTSRSSTPTAGPSFSPDDNSSSGESPGGPIDDDDSPGQHTLNLPSTSHDTPKDVQKKTDKAKGIDVNTLAQLLPILQAAKPTGKETQKEKQLKALSALLLGVKHIFADESATSSSNSPKDTPLKTKTDSSGSSESSSKPTSVKGSPRAVIPPSATISNEASKPASPSGSKVSADIPLVTSDMSGNMPLITSDMSANMPLITSDMSGNKPMITSDVSANMPLVTSDTISQPPLKPLSTPAEEELTVAEPKAKSGIKLNLKNIVLANTDQKTSESEPAERKEKDNRVLLDLAKSILNRVKQTGDGISEYNSPVPNSTAPTSKYSSPAPNSTSSIPPVSPEVEYTSSPDLKERDLEYFNVVPMQSFMGHQGKDLMNLVKSELSKGGLEREACRSRSETPVPSPASILQQSDAQTDEDTMMQQNAYQPPPPPPPPDDETSNSVPDPFFNNTSNVAIPGLSPQGADDSPQPKPVATVQGVQQNKPQPLLPPPPLPPILTGRLGGPLGGPPREMMKGNLQRQGSIQGPEAMDLDDDSEDWNDRPYEHRQGQNWQEQWNQQNEPYNEDIHKMHNEEHHNPYNQNKPYNKEQHDDWEQEPGYNEHFDEQFEEDKYAEMYGEPIQQFGNRGRQQMRGRLQRGGIGLSRGIGHLGRGNFQNMQSNRPSFQHNIQDDMGVNDDAIYEDLLSRGRGRGLQFGNLGMNQRGRGMIHRGRGTLHERKGMSKCEIEMQQEEMDFQHDDVGFQNRRGGMVQRGMGLPQRGMGMAQRGMGMAQRGMGIEQRGMGMAQRGMGMAQRGMGMTQRGMGMEQRGIGMTDRGIGMANREREMHQDRLHHENIGEMGDAGISHEGMGNVQRGMGTPQRGMKTPQGGIRMLQGGMGTPQGGMRTSQGGMGTPQSGMGTPQSGMGIPQGGMRTPQGGMGTPQGLGISGGANQRPRLMRDGFNMGRDPSLQRNPGGLGFPRQPFMGDKPMPPRYGNNPITQPVIAEVKPKIPSLFDLGNVKPPMGNVGKLGKEEMSLQEKKTLLEQPAILSLLQRLAPEAAQKVQRHIEQQKLKIMEQHKHMKQNEQKTPEKSKSPKRARKKSESKGMKGLVPYDSDDEDEGGHGAKVFDKTRRGYDYERRRSSHREDDEPPQRNLYPEPRIIDKTERPRSRDDYGEERGYRYDRHRRHSRSPPRRPRSPPPPERRRDWEMRDYDYNESSKKHRRRDKNKSPRDQFGPYNPDYEQYVNHKKSGRNSSPTNKSMAIEALEEMDLEDGEVMDVDDYNDLEKARKALLEKLGDLEEDDEEIEEGEIPRRGSVGNITDDLLNLNPKGNPPGSGASSIEKVDRKLEKSTSLDKTSEEGELRSGDKTSDGELSPWE</sequence>
<feature type="compositionally biased region" description="Polar residues" evidence="1">
    <location>
        <begin position="2068"/>
        <end position="2082"/>
    </location>
</feature>
<feature type="compositionally biased region" description="Basic and acidic residues" evidence="1">
    <location>
        <begin position="712"/>
        <end position="729"/>
    </location>
</feature>
<feature type="region of interest" description="Disordered" evidence="1">
    <location>
        <begin position="546"/>
        <end position="622"/>
    </location>
</feature>
<feature type="compositionally biased region" description="Basic residues" evidence="1">
    <location>
        <begin position="686"/>
        <end position="711"/>
    </location>
</feature>
<feature type="compositionally biased region" description="Basic and acidic residues" evidence="1">
    <location>
        <begin position="1246"/>
        <end position="1255"/>
    </location>
</feature>
<feature type="compositionally biased region" description="Basic and acidic residues" evidence="1">
    <location>
        <begin position="2685"/>
        <end position="2700"/>
    </location>
</feature>
<dbReference type="GO" id="GO:0007130">
    <property type="term" value="P:synaptonemal complex assembly"/>
    <property type="evidence" value="ECO:0007669"/>
    <property type="project" value="TreeGrafter"/>
</dbReference>
<feature type="compositionally biased region" description="Basic and acidic residues" evidence="1">
    <location>
        <begin position="384"/>
        <end position="404"/>
    </location>
</feature>
<feature type="compositionally biased region" description="Polar residues" evidence="1">
    <location>
        <begin position="1670"/>
        <end position="1680"/>
    </location>
</feature>
<feature type="region of interest" description="Disordered" evidence="1">
    <location>
        <begin position="1488"/>
        <end position="1695"/>
    </location>
</feature>
<feature type="region of interest" description="Disordered" evidence="1">
    <location>
        <begin position="459"/>
        <end position="480"/>
    </location>
</feature>
<feature type="compositionally biased region" description="Basic and acidic residues" evidence="1">
    <location>
        <begin position="2950"/>
        <end position="2979"/>
    </location>
</feature>
<feature type="compositionally biased region" description="Basic and acidic residues" evidence="1">
    <location>
        <begin position="1263"/>
        <end position="1273"/>
    </location>
</feature>
<feature type="compositionally biased region" description="Basic residues" evidence="1">
    <location>
        <begin position="661"/>
        <end position="679"/>
    </location>
</feature>
<dbReference type="InterPro" id="IPR026616">
    <property type="entry name" value="TEX15"/>
</dbReference>
<feature type="compositionally biased region" description="Basic and acidic residues" evidence="1">
    <location>
        <begin position="783"/>
        <end position="802"/>
    </location>
</feature>
<feature type="compositionally biased region" description="Polar residues" evidence="1">
    <location>
        <begin position="1629"/>
        <end position="1642"/>
    </location>
</feature>
<feature type="compositionally biased region" description="Basic and acidic residues" evidence="1">
    <location>
        <begin position="2809"/>
        <end position="2826"/>
    </location>
</feature>
<feature type="region of interest" description="Disordered" evidence="1">
    <location>
        <begin position="1742"/>
        <end position="1807"/>
    </location>
</feature>
<proteinExistence type="predicted"/>
<evidence type="ECO:0000259" key="2">
    <source>
        <dbReference type="Pfam" id="PF12509"/>
    </source>
</evidence>
<feature type="compositionally biased region" description="Polar residues" evidence="1">
    <location>
        <begin position="368"/>
        <end position="379"/>
    </location>
</feature>
<dbReference type="EMBL" id="CAIIXF020000009">
    <property type="protein sequence ID" value="CAH1794600.1"/>
    <property type="molecule type" value="Genomic_DNA"/>
</dbReference>
<feature type="compositionally biased region" description="Basic and acidic residues" evidence="1">
    <location>
        <begin position="1328"/>
        <end position="1359"/>
    </location>
</feature>
<organism evidence="3 4">
    <name type="scientific">Owenia fusiformis</name>
    <name type="common">Polychaete worm</name>
    <dbReference type="NCBI Taxonomy" id="6347"/>
    <lineage>
        <taxon>Eukaryota</taxon>
        <taxon>Metazoa</taxon>
        <taxon>Spiralia</taxon>
        <taxon>Lophotrochozoa</taxon>
        <taxon>Annelida</taxon>
        <taxon>Polychaeta</taxon>
        <taxon>Sedentaria</taxon>
        <taxon>Canalipalpata</taxon>
        <taxon>Sabellida</taxon>
        <taxon>Oweniida</taxon>
        <taxon>Oweniidae</taxon>
        <taxon>Owenia</taxon>
    </lineage>
</organism>
<name>A0A8J1XYH7_OWEFU</name>
<dbReference type="PANTHER" id="PTHR22380:SF1">
    <property type="entry name" value="TESTIS-EXPRESSED PROTEIN 15"/>
    <property type="match status" value="1"/>
</dbReference>
<feature type="compositionally biased region" description="Basic and acidic residues" evidence="1">
    <location>
        <begin position="1297"/>
        <end position="1313"/>
    </location>
</feature>
<evidence type="ECO:0000313" key="4">
    <source>
        <dbReference type="Proteomes" id="UP000749559"/>
    </source>
</evidence>
<accession>A0A8J1XYH7</accession>
<feature type="region of interest" description="Disordered" evidence="1">
    <location>
        <begin position="642"/>
        <end position="1020"/>
    </location>
</feature>
<dbReference type="Proteomes" id="UP000749559">
    <property type="component" value="Unassembled WGS sequence"/>
</dbReference>
<feature type="compositionally biased region" description="Basic and acidic residues" evidence="1">
    <location>
        <begin position="1224"/>
        <end position="1234"/>
    </location>
</feature>